<proteinExistence type="predicted"/>
<organism evidence="1 2">
    <name type="scientific">Hydrogenispora ethanolica</name>
    <dbReference type="NCBI Taxonomy" id="1082276"/>
    <lineage>
        <taxon>Bacteria</taxon>
        <taxon>Bacillati</taxon>
        <taxon>Bacillota</taxon>
        <taxon>Hydrogenispora</taxon>
    </lineage>
</organism>
<dbReference type="EMBL" id="SLUN01000019">
    <property type="protein sequence ID" value="TCL64228.1"/>
    <property type="molecule type" value="Genomic_DNA"/>
</dbReference>
<reference evidence="1 2" key="1">
    <citation type="submission" date="2019-03" db="EMBL/GenBank/DDBJ databases">
        <title>Genomic Encyclopedia of Type Strains, Phase IV (KMG-IV): sequencing the most valuable type-strain genomes for metagenomic binning, comparative biology and taxonomic classification.</title>
        <authorList>
            <person name="Goeker M."/>
        </authorList>
    </citation>
    <scope>NUCLEOTIDE SEQUENCE [LARGE SCALE GENOMIC DNA]</scope>
    <source>
        <strain evidence="1 2">LX-B</strain>
    </source>
</reference>
<dbReference type="InterPro" id="IPR014199">
    <property type="entry name" value="Spore_YtxC"/>
</dbReference>
<protein>
    <submittedName>
        <fullName evidence="1">Putative sporulation protein YtxC</fullName>
    </submittedName>
</protein>
<dbReference type="AlphaFoldDB" id="A0A4R1RE89"/>
<comment type="caution">
    <text evidence="1">The sequence shown here is derived from an EMBL/GenBank/DDBJ whole genome shotgun (WGS) entry which is preliminary data.</text>
</comment>
<name>A0A4R1RE89_HYDET</name>
<sequence length="308" mass="36072">MSEITISTLNTDPEIRNNLLKEVDFLQREGINVELTELVSGKFLFLQYAILEQQPDLKEAHEKILRYYLANILTDLLMNTVTKELMAQIVRNRYRFIAQGESRAIVKSAYSYLNNLYEDGDISKTLYRHNQILTSISQYLESDSLLYLEGFLRFRLKDYFQEMEESIEKAIDNFLVEREYLEFIKLLRYFVEIQEPRIDEVHVLIKDKDSFYLLDEEKKPIEEEQLQSVLAELHSENTEVDYDDLLLSALITISPRRIVIHALARIEIMETIISVFRERVILCGGCELCGKQTFPVLLSSSLHPTSPR</sequence>
<dbReference type="Proteomes" id="UP000295008">
    <property type="component" value="Unassembled WGS sequence"/>
</dbReference>
<dbReference type="Pfam" id="PF08812">
    <property type="entry name" value="YtxC"/>
    <property type="match status" value="1"/>
</dbReference>
<evidence type="ECO:0000313" key="1">
    <source>
        <dbReference type="EMBL" id="TCL64228.1"/>
    </source>
</evidence>
<accession>A0A4R1RE89</accession>
<gene>
    <name evidence="1" type="ORF">EDC14_101934</name>
</gene>
<evidence type="ECO:0000313" key="2">
    <source>
        <dbReference type="Proteomes" id="UP000295008"/>
    </source>
</evidence>
<keyword evidence="2" id="KW-1185">Reference proteome</keyword>
<dbReference type="RefSeq" id="WP_165908050.1">
    <property type="nucleotide sequence ID" value="NZ_SLUN01000019.1"/>
</dbReference>